<reference evidence="4" key="1">
    <citation type="submission" date="2015-04" db="EMBL/GenBank/DDBJ databases">
        <title>The genome sequence of the plant pathogenic Rhizarian Plasmodiophora brassicae reveals insights in its biotrophic life cycle and the origin of chitin synthesis.</title>
        <authorList>
            <person name="Schwelm A."/>
            <person name="Fogelqvist J."/>
            <person name="Knaust A."/>
            <person name="Julke S."/>
            <person name="Lilja T."/>
            <person name="Dhandapani V."/>
            <person name="Bonilla-Rosso G."/>
            <person name="Karlsson M."/>
            <person name="Shevchenko A."/>
            <person name="Choi S.R."/>
            <person name="Kim H.G."/>
            <person name="Park J.Y."/>
            <person name="Lim Y.P."/>
            <person name="Ludwig-Muller J."/>
            <person name="Dixelius C."/>
        </authorList>
    </citation>
    <scope>NUCLEOTIDE SEQUENCE</scope>
    <source>
        <tissue evidence="4">Potato root galls</tissue>
    </source>
</reference>
<proteinExistence type="inferred from homology"/>
<dbReference type="SUPFAM" id="SSF55681">
    <property type="entry name" value="Class II aaRS and biotin synthetases"/>
    <property type="match status" value="1"/>
</dbReference>
<dbReference type="Pfam" id="PF03099">
    <property type="entry name" value="BPL_LplA_LipB"/>
    <property type="match status" value="1"/>
</dbReference>
<accession>A0A0H5R8K1</accession>
<organism evidence="4">
    <name type="scientific">Spongospora subterranea</name>
    <dbReference type="NCBI Taxonomy" id="70186"/>
    <lineage>
        <taxon>Eukaryota</taxon>
        <taxon>Sar</taxon>
        <taxon>Rhizaria</taxon>
        <taxon>Endomyxa</taxon>
        <taxon>Phytomyxea</taxon>
        <taxon>Plasmodiophorida</taxon>
        <taxon>Plasmodiophoridae</taxon>
        <taxon>Spongospora</taxon>
    </lineage>
</organism>
<dbReference type="Gene3D" id="3.30.930.10">
    <property type="entry name" value="Bira Bifunctional Protein, Domain 2"/>
    <property type="match status" value="1"/>
</dbReference>
<comment type="similarity">
    <text evidence="1">Belongs to the biotin--protein ligase family.</text>
</comment>
<dbReference type="GO" id="GO:0004077">
    <property type="term" value="F:biotin--[biotin carboxyl-carrier protein] ligase activity"/>
    <property type="evidence" value="ECO:0007669"/>
    <property type="project" value="InterPro"/>
</dbReference>
<dbReference type="EMBL" id="HACM01009689">
    <property type="protein sequence ID" value="CRZ10131.1"/>
    <property type="molecule type" value="Transcribed_RNA"/>
</dbReference>
<evidence type="ECO:0000313" key="4">
    <source>
        <dbReference type="EMBL" id="CRZ10131.1"/>
    </source>
</evidence>
<keyword evidence="2" id="KW-0436">Ligase</keyword>
<sequence length="279" mass="30241">MAGTPSRPFSVDLFRSLLTTKAVGRAITYVDNTTSTMDLAAIMAKEGAASGSIAMAESQTNGVGRGNGRIWSSPPLHNLYTTFIIRPNSMTDAVKINLGMGLAIAKTARRFGAAKAGVKWPNDVWIEEKKLCGILTNSDSNREQGLVLMVGIGTNINEEMRLNPNPDVARSAISMSDCIGKPVDREAFLAAMCEEIEVMLGQSQDQVVGEYRKYDVLTGKDCLVMPRKLENSVDHYGAIYLGIDDSGQLRVRVDGALKLLSFEEVSVRPRVSAPLPESK</sequence>
<protein>
    <recommendedName>
        <fullName evidence="3">BPL/LPL catalytic domain-containing protein</fullName>
    </recommendedName>
</protein>
<evidence type="ECO:0000256" key="2">
    <source>
        <dbReference type="ARBA" id="ARBA00022598"/>
    </source>
</evidence>
<name>A0A0H5R8K1_9EUKA</name>
<dbReference type="InterPro" id="IPR045864">
    <property type="entry name" value="aa-tRNA-synth_II/BPL/LPL"/>
</dbReference>
<dbReference type="InterPro" id="IPR004143">
    <property type="entry name" value="BPL_LPL_catalytic"/>
</dbReference>
<dbReference type="GO" id="GO:0005737">
    <property type="term" value="C:cytoplasm"/>
    <property type="evidence" value="ECO:0007669"/>
    <property type="project" value="TreeGrafter"/>
</dbReference>
<dbReference type="PROSITE" id="PS51733">
    <property type="entry name" value="BPL_LPL_CATALYTIC"/>
    <property type="match status" value="1"/>
</dbReference>
<dbReference type="PANTHER" id="PTHR12835:SF5">
    <property type="entry name" value="BIOTIN--PROTEIN LIGASE"/>
    <property type="match status" value="1"/>
</dbReference>
<evidence type="ECO:0000256" key="1">
    <source>
        <dbReference type="ARBA" id="ARBA00009934"/>
    </source>
</evidence>
<feature type="domain" description="BPL/LPL catalytic" evidence="3">
    <location>
        <begin position="12"/>
        <end position="204"/>
    </location>
</feature>
<evidence type="ECO:0000259" key="3">
    <source>
        <dbReference type="PROSITE" id="PS51733"/>
    </source>
</evidence>
<dbReference type="InterPro" id="IPR004408">
    <property type="entry name" value="Biotin_CoA_COase_ligase"/>
</dbReference>
<dbReference type="NCBIfam" id="TIGR00121">
    <property type="entry name" value="birA_ligase"/>
    <property type="match status" value="1"/>
</dbReference>
<dbReference type="AlphaFoldDB" id="A0A0H5R8K1"/>
<dbReference type="PANTHER" id="PTHR12835">
    <property type="entry name" value="BIOTIN PROTEIN LIGASE"/>
    <property type="match status" value="1"/>
</dbReference>
<dbReference type="CDD" id="cd16442">
    <property type="entry name" value="BPL"/>
    <property type="match status" value="1"/>
</dbReference>